<feature type="non-terminal residue" evidence="1">
    <location>
        <position position="62"/>
    </location>
</feature>
<organism evidence="1 2">
    <name type="scientific">Diploptera punctata</name>
    <name type="common">Pacific beetle cockroach</name>
    <dbReference type="NCBI Taxonomy" id="6984"/>
    <lineage>
        <taxon>Eukaryota</taxon>
        <taxon>Metazoa</taxon>
        <taxon>Ecdysozoa</taxon>
        <taxon>Arthropoda</taxon>
        <taxon>Hexapoda</taxon>
        <taxon>Insecta</taxon>
        <taxon>Pterygota</taxon>
        <taxon>Neoptera</taxon>
        <taxon>Polyneoptera</taxon>
        <taxon>Dictyoptera</taxon>
        <taxon>Blattodea</taxon>
        <taxon>Blaberoidea</taxon>
        <taxon>Blaberidae</taxon>
        <taxon>Diplopterinae</taxon>
        <taxon>Diploptera</taxon>
    </lineage>
</organism>
<evidence type="ECO:0000313" key="2">
    <source>
        <dbReference type="Proteomes" id="UP001233999"/>
    </source>
</evidence>
<evidence type="ECO:0000313" key="1">
    <source>
        <dbReference type="EMBL" id="KAJ9586154.1"/>
    </source>
</evidence>
<proteinExistence type="predicted"/>
<comment type="caution">
    <text evidence="1">The sequence shown here is derived from an EMBL/GenBank/DDBJ whole genome shotgun (WGS) entry which is preliminary data.</text>
</comment>
<reference evidence="1" key="2">
    <citation type="submission" date="2023-05" db="EMBL/GenBank/DDBJ databases">
        <authorList>
            <person name="Fouks B."/>
        </authorList>
    </citation>
    <scope>NUCLEOTIDE SEQUENCE</scope>
    <source>
        <strain evidence="1">Stay&amp;Tobe</strain>
        <tissue evidence="1">Testes</tissue>
    </source>
</reference>
<accession>A0AAD8EDT1</accession>
<feature type="non-terminal residue" evidence="1">
    <location>
        <position position="1"/>
    </location>
</feature>
<keyword evidence="2" id="KW-1185">Reference proteome</keyword>
<dbReference type="AlphaFoldDB" id="A0AAD8EDT1"/>
<dbReference type="Proteomes" id="UP001233999">
    <property type="component" value="Unassembled WGS sequence"/>
</dbReference>
<protein>
    <submittedName>
        <fullName evidence="1">Uncharacterized protein</fullName>
    </submittedName>
</protein>
<gene>
    <name evidence="1" type="ORF">L9F63_020197</name>
</gene>
<name>A0AAD8EDT1_DIPPU</name>
<reference evidence="1" key="1">
    <citation type="journal article" date="2023" name="IScience">
        <title>Live-bearing cockroach genome reveals convergent evolutionary mechanisms linked to viviparity in insects and beyond.</title>
        <authorList>
            <person name="Fouks B."/>
            <person name="Harrison M.C."/>
            <person name="Mikhailova A.A."/>
            <person name="Marchal E."/>
            <person name="English S."/>
            <person name="Carruthers M."/>
            <person name="Jennings E.C."/>
            <person name="Chiamaka E.L."/>
            <person name="Frigard R.A."/>
            <person name="Pippel M."/>
            <person name="Attardo G.M."/>
            <person name="Benoit J.B."/>
            <person name="Bornberg-Bauer E."/>
            <person name="Tobe S.S."/>
        </authorList>
    </citation>
    <scope>NUCLEOTIDE SEQUENCE</scope>
    <source>
        <strain evidence="1">Stay&amp;Tobe</strain>
    </source>
</reference>
<sequence>MRFYSRCKTVQVHACFIMLRPVNLHCTKYNFCYICDELAFKSQRRNFTPLVKECYELYFGCQ</sequence>
<dbReference type="EMBL" id="JASPKZ010007197">
    <property type="protein sequence ID" value="KAJ9586154.1"/>
    <property type="molecule type" value="Genomic_DNA"/>
</dbReference>